<dbReference type="Proteomes" id="UP000660262">
    <property type="component" value="Unassembled WGS sequence"/>
</dbReference>
<dbReference type="OrthoDB" id="437643at2759"/>
<dbReference type="Pfam" id="PF01755">
    <property type="entry name" value="Glyco_transf_25"/>
    <property type="match status" value="1"/>
</dbReference>
<feature type="domain" description="Fe2OG dioxygenase" evidence="1">
    <location>
        <begin position="517"/>
        <end position="624"/>
    </location>
</feature>
<proteinExistence type="predicted"/>
<dbReference type="Gene3D" id="2.60.120.330">
    <property type="entry name" value="B-lactam Antibiotic, Isopenicillin N Synthase, Chain"/>
    <property type="match status" value="1"/>
</dbReference>
<dbReference type="InterPro" id="IPR027443">
    <property type="entry name" value="IPNS-like_sf"/>
</dbReference>
<dbReference type="EMBL" id="BNJQ01000007">
    <property type="protein sequence ID" value="GHP04238.1"/>
    <property type="molecule type" value="Genomic_DNA"/>
</dbReference>
<evidence type="ECO:0000313" key="2">
    <source>
        <dbReference type="EMBL" id="GHP04238.1"/>
    </source>
</evidence>
<evidence type="ECO:0000313" key="3">
    <source>
        <dbReference type="Proteomes" id="UP000660262"/>
    </source>
</evidence>
<reference evidence="2" key="1">
    <citation type="submission" date="2020-10" db="EMBL/GenBank/DDBJ databases">
        <title>Unveiling of a novel bifunctional photoreceptor, Dualchrome1, isolated from a cosmopolitan green alga.</title>
        <authorList>
            <person name="Suzuki S."/>
            <person name="Kawachi M."/>
        </authorList>
    </citation>
    <scope>NUCLEOTIDE SEQUENCE</scope>
    <source>
        <strain evidence="2">NIES 2893</strain>
    </source>
</reference>
<dbReference type="InterPro" id="IPR005123">
    <property type="entry name" value="Oxoglu/Fe-dep_dioxygenase_dom"/>
</dbReference>
<comment type="caution">
    <text evidence="2">The sequence shown here is derived from an EMBL/GenBank/DDBJ whole genome shotgun (WGS) entry which is preliminary data.</text>
</comment>
<keyword evidence="3" id="KW-1185">Reference proteome</keyword>
<sequence length="625" mass="67755">MAPKVSPSSSSPPLSSMHCPLVLILTLPRNRRRLATTLLHLRSHTPLTDILVVHGFDGNLAAQQHNVPPLSIDAFEAMPSLRSQNVKVYRGWPVTDDIQAARVVGSSTNTTSPENAWLQYESRFIKLWNADRLRYADFHCRRLTAGDVGCGIAHARAWDIAAAQPEGRPTIILEDDVALLPGFGDAVTSELAALALAEARWHLIHIHSSKYARRRERPFDTPENYRGSLYVAEHRKLLDAYCVSQSGARILASSGYLSHLFPVDDFIPALYSEHPRLDVMDLPCVRRARDAGFVALTFGDDDALQQGVASNRMVGSDSNRAHLIAGDFGVELGGEDCADAVTRVGHADKISKLPETCIVNIHGASLSPACAAAAAESLKRHSFVVLRLPSDGAVLANPLLHSIVDTEALWTQFFASDDDDGSIKRSCIGRGGRAGEHNELMCHGCGWTKQRLREQYHIVCGAWPAEDATSSSSPYVMPSRAVSEASRVFADCMRDVAIQIVSAITPEAVEQLPPLESDASVLDAFHYFNDSSKSANLTNMSAHTDPGLLTMTSTSFVAGLEVQDASTGAWIPVEALCSPMFDVVVFAADVLGSYGVPVCAHRVTMPTPGKESGERVSVVYELRVS</sequence>
<gene>
    <name evidence="2" type="ORF">PPROV_000299200</name>
</gene>
<accession>A0A830HBX8</accession>
<evidence type="ECO:0000259" key="1">
    <source>
        <dbReference type="PROSITE" id="PS51471"/>
    </source>
</evidence>
<dbReference type="AlphaFoldDB" id="A0A830HBX8"/>
<protein>
    <recommendedName>
        <fullName evidence="1">Fe2OG dioxygenase domain-containing protein</fullName>
    </recommendedName>
</protein>
<organism evidence="2 3">
    <name type="scientific">Pycnococcus provasolii</name>
    <dbReference type="NCBI Taxonomy" id="41880"/>
    <lineage>
        <taxon>Eukaryota</taxon>
        <taxon>Viridiplantae</taxon>
        <taxon>Chlorophyta</taxon>
        <taxon>Pseudoscourfieldiophyceae</taxon>
        <taxon>Pseudoscourfieldiales</taxon>
        <taxon>Pycnococcaceae</taxon>
        <taxon>Pycnococcus</taxon>
    </lineage>
</organism>
<dbReference type="PROSITE" id="PS51471">
    <property type="entry name" value="FE2OG_OXY"/>
    <property type="match status" value="1"/>
</dbReference>
<name>A0A830HBX8_9CHLO</name>
<dbReference type="SUPFAM" id="SSF51197">
    <property type="entry name" value="Clavaminate synthase-like"/>
    <property type="match status" value="1"/>
</dbReference>
<dbReference type="InterPro" id="IPR002654">
    <property type="entry name" value="Glyco_trans_25"/>
</dbReference>